<evidence type="ECO:0000313" key="2">
    <source>
        <dbReference type="Proteomes" id="UP000824120"/>
    </source>
</evidence>
<evidence type="ECO:0000313" key="1">
    <source>
        <dbReference type="EMBL" id="KAG5609916.1"/>
    </source>
</evidence>
<dbReference type="Proteomes" id="UP000824120">
    <property type="component" value="Chromosome 4"/>
</dbReference>
<protein>
    <submittedName>
        <fullName evidence="1">Uncharacterized protein</fullName>
    </submittedName>
</protein>
<dbReference type="EMBL" id="JACXVP010000004">
    <property type="protein sequence ID" value="KAG5609916.1"/>
    <property type="molecule type" value="Genomic_DNA"/>
</dbReference>
<gene>
    <name evidence="1" type="ORF">H5410_021197</name>
</gene>
<proteinExistence type="predicted"/>
<organism evidence="1 2">
    <name type="scientific">Solanum commersonii</name>
    <name type="common">Commerson's wild potato</name>
    <name type="synonym">Commerson's nightshade</name>
    <dbReference type="NCBI Taxonomy" id="4109"/>
    <lineage>
        <taxon>Eukaryota</taxon>
        <taxon>Viridiplantae</taxon>
        <taxon>Streptophyta</taxon>
        <taxon>Embryophyta</taxon>
        <taxon>Tracheophyta</taxon>
        <taxon>Spermatophyta</taxon>
        <taxon>Magnoliopsida</taxon>
        <taxon>eudicotyledons</taxon>
        <taxon>Gunneridae</taxon>
        <taxon>Pentapetalae</taxon>
        <taxon>asterids</taxon>
        <taxon>lamiids</taxon>
        <taxon>Solanales</taxon>
        <taxon>Solanaceae</taxon>
        <taxon>Solanoideae</taxon>
        <taxon>Solaneae</taxon>
        <taxon>Solanum</taxon>
    </lineage>
</organism>
<keyword evidence="2" id="KW-1185">Reference proteome</keyword>
<name>A0A9J5ZEG5_SOLCO</name>
<accession>A0A9J5ZEG5</accession>
<dbReference type="AlphaFoldDB" id="A0A9J5ZEG5"/>
<comment type="caution">
    <text evidence="1">The sequence shown here is derived from an EMBL/GenBank/DDBJ whole genome shotgun (WGS) entry which is preliminary data.</text>
</comment>
<sequence length="73" mass="8307">MAKNLKIEILHFPSLLNFTNSHQVFWLVDLCSDACFDFVIGGCGLNLKKWIKNGHVGPFGELGRARRTTRRFA</sequence>
<reference evidence="1 2" key="1">
    <citation type="submission" date="2020-09" db="EMBL/GenBank/DDBJ databases">
        <title>De no assembly of potato wild relative species, Solanum commersonii.</title>
        <authorList>
            <person name="Cho K."/>
        </authorList>
    </citation>
    <scope>NUCLEOTIDE SEQUENCE [LARGE SCALE GENOMIC DNA]</scope>
    <source>
        <strain evidence="1">LZ3.2</strain>
        <tissue evidence="1">Leaf</tissue>
    </source>
</reference>